<dbReference type="Gene3D" id="1.10.10.10">
    <property type="entry name" value="Winged helix-like DNA-binding domain superfamily/Winged helix DNA-binding domain"/>
    <property type="match status" value="1"/>
</dbReference>
<dbReference type="AlphaFoldDB" id="A0A5C8HP78"/>
<evidence type="ECO:0000313" key="6">
    <source>
        <dbReference type="Proteomes" id="UP000321196"/>
    </source>
</evidence>
<dbReference type="PANTHER" id="PTHR43537">
    <property type="entry name" value="TRANSCRIPTIONAL REGULATOR, GNTR FAMILY"/>
    <property type="match status" value="1"/>
</dbReference>
<dbReference type="SMART" id="SM00895">
    <property type="entry name" value="FCD"/>
    <property type="match status" value="1"/>
</dbReference>
<dbReference type="RefSeq" id="WP_147826209.1">
    <property type="nucleotide sequence ID" value="NZ_BAAARG010000003.1"/>
</dbReference>
<reference evidence="5 6" key="1">
    <citation type="submission" date="2019-08" db="EMBL/GenBank/DDBJ databases">
        <authorList>
            <person name="Dong K."/>
        </authorList>
    </citation>
    <scope>NUCLEOTIDE SEQUENCE [LARGE SCALE GENOMIC DNA]</scope>
    <source>
        <strain evidence="5 6">M4-8</strain>
    </source>
</reference>
<name>A0A5C8HP78_9MICO</name>
<dbReference type="CDD" id="cd07377">
    <property type="entry name" value="WHTH_GntR"/>
    <property type="match status" value="1"/>
</dbReference>
<comment type="caution">
    <text evidence="5">The sequence shown here is derived from an EMBL/GenBank/DDBJ whole genome shotgun (WGS) entry which is preliminary data.</text>
</comment>
<dbReference type="SUPFAM" id="SSF46785">
    <property type="entry name" value="Winged helix' DNA-binding domain"/>
    <property type="match status" value="1"/>
</dbReference>
<keyword evidence="3" id="KW-0804">Transcription</keyword>
<feature type="domain" description="HTH gntR-type" evidence="4">
    <location>
        <begin position="23"/>
        <end position="93"/>
    </location>
</feature>
<dbReference type="InterPro" id="IPR008920">
    <property type="entry name" value="TF_FadR/GntR_C"/>
</dbReference>
<proteinExistence type="predicted"/>
<dbReference type="Gene3D" id="1.20.120.530">
    <property type="entry name" value="GntR ligand-binding domain-like"/>
    <property type="match status" value="1"/>
</dbReference>
<organism evidence="5 6">
    <name type="scientific">Microbacterium mitrae</name>
    <dbReference type="NCBI Taxonomy" id="664640"/>
    <lineage>
        <taxon>Bacteria</taxon>
        <taxon>Bacillati</taxon>
        <taxon>Actinomycetota</taxon>
        <taxon>Actinomycetes</taxon>
        <taxon>Micrococcales</taxon>
        <taxon>Microbacteriaceae</taxon>
        <taxon>Microbacterium</taxon>
    </lineage>
</organism>
<dbReference type="InterPro" id="IPR036388">
    <property type="entry name" value="WH-like_DNA-bd_sf"/>
</dbReference>
<sequence length="248" mass="26767">MNDDAVTVNAPAEPNEMTPDASNFAASLINDGALSSLVNLLLTMQPGQQLPSERDLTQQLGLSRNTLRDRIARLESMGALQRKERLGTFYTGVQPKQTGDVLVLSMMFHQMTLDSLISVRHALERQAAVEAAKTATEENLAALAASAAAMHSTTDGKALFDADIEFHRALFAASDSPALVFFSQALQPILQGTLQHLSLAQDFETMRSVHDSILHSVTAGDTHGATEAIDAHFAWLDVLRDRESAADA</sequence>
<dbReference type="PRINTS" id="PR00035">
    <property type="entry name" value="HTHGNTR"/>
</dbReference>
<dbReference type="EMBL" id="VRSW01000003">
    <property type="protein sequence ID" value="TXK04153.1"/>
    <property type="molecule type" value="Genomic_DNA"/>
</dbReference>
<dbReference type="Pfam" id="PF00392">
    <property type="entry name" value="GntR"/>
    <property type="match status" value="1"/>
</dbReference>
<dbReference type="SUPFAM" id="SSF48008">
    <property type="entry name" value="GntR ligand-binding domain-like"/>
    <property type="match status" value="1"/>
</dbReference>
<evidence type="ECO:0000256" key="1">
    <source>
        <dbReference type="ARBA" id="ARBA00023015"/>
    </source>
</evidence>
<dbReference type="GO" id="GO:0003700">
    <property type="term" value="F:DNA-binding transcription factor activity"/>
    <property type="evidence" value="ECO:0007669"/>
    <property type="project" value="InterPro"/>
</dbReference>
<gene>
    <name evidence="5" type="ORF">FVP60_10380</name>
</gene>
<evidence type="ECO:0000313" key="5">
    <source>
        <dbReference type="EMBL" id="TXK04153.1"/>
    </source>
</evidence>
<dbReference type="InterPro" id="IPR036390">
    <property type="entry name" value="WH_DNA-bd_sf"/>
</dbReference>
<dbReference type="PANTHER" id="PTHR43537:SF44">
    <property type="entry name" value="GNTR FAMILY REGULATORY PROTEIN"/>
    <property type="match status" value="1"/>
</dbReference>
<dbReference type="GO" id="GO:0003677">
    <property type="term" value="F:DNA binding"/>
    <property type="evidence" value="ECO:0007669"/>
    <property type="project" value="UniProtKB-KW"/>
</dbReference>
<evidence type="ECO:0000256" key="2">
    <source>
        <dbReference type="ARBA" id="ARBA00023125"/>
    </source>
</evidence>
<evidence type="ECO:0000259" key="4">
    <source>
        <dbReference type="PROSITE" id="PS50949"/>
    </source>
</evidence>
<keyword evidence="1" id="KW-0805">Transcription regulation</keyword>
<keyword evidence="6" id="KW-1185">Reference proteome</keyword>
<dbReference type="Pfam" id="PF07729">
    <property type="entry name" value="FCD"/>
    <property type="match status" value="1"/>
</dbReference>
<protein>
    <submittedName>
        <fullName evidence="5">FadR family transcriptional regulator</fullName>
    </submittedName>
</protein>
<dbReference type="OrthoDB" id="7989071at2"/>
<keyword evidence="2" id="KW-0238">DNA-binding</keyword>
<dbReference type="InterPro" id="IPR011711">
    <property type="entry name" value="GntR_C"/>
</dbReference>
<dbReference type="Proteomes" id="UP000321196">
    <property type="component" value="Unassembled WGS sequence"/>
</dbReference>
<dbReference type="SMART" id="SM00345">
    <property type="entry name" value="HTH_GNTR"/>
    <property type="match status" value="1"/>
</dbReference>
<dbReference type="PROSITE" id="PS50949">
    <property type="entry name" value="HTH_GNTR"/>
    <property type="match status" value="1"/>
</dbReference>
<evidence type="ECO:0000256" key="3">
    <source>
        <dbReference type="ARBA" id="ARBA00023163"/>
    </source>
</evidence>
<dbReference type="InterPro" id="IPR000524">
    <property type="entry name" value="Tscrpt_reg_HTH_GntR"/>
</dbReference>
<accession>A0A5C8HP78</accession>